<reference evidence="5 6" key="1">
    <citation type="submission" date="2021-03" db="EMBL/GenBank/DDBJ databases">
        <title>Enterococcal diversity collection.</title>
        <authorList>
            <person name="Gilmore M.S."/>
            <person name="Schwartzman J."/>
            <person name="Van Tyne D."/>
            <person name="Martin M."/>
            <person name="Earl A.M."/>
            <person name="Manson A.L."/>
            <person name="Straub T."/>
            <person name="Salamzade R."/>
            <person name="Saavedra J."/>
            <person name="Lebreton F."/>
            <person name="Prichula J."/>
            <person name="Schaufler K."/>
            <person name="Gaca A."/>
            <person name="Sgardioli B."/>
            <person name="Wagenaar J."/>
            <person name="Strong T."/>
        </authorList>
    </citation>
    <scope>NUCLEOTIDE SEQUENCE [LARGE SCALE GENOMIC DNA]</scope>
    <source>
        <strain evidence="5 6">DIV0080</strain>
    </source>
</reference>
<evidence type="ECO:0000256" key="2">
    <source>
        <dbReference type="ARBA" id="ARBA00022723"/>
    </source>
</evidence>
<organism evidence="5 6">
    <name type="scientific">Candidatus Vagococcus giribetii</name>
    <dbReference type="NCBI Taxonomy" id="2230876"/>
    <lineage>
        <taxon>Bacteria</taxon>
        <taxon>Bacillati</taxon>
        <taxon>Bacillota</taxon>
        <taxon>Bacilli</taxon>
        <taxon>Lactobacillales</taxon>
        <taxon>Enterococcaceae</taxon>
        <taxon>Vagococcus</taxon>
    </lineage>
</organism>
<name>A0ABS3HQ77_9ENTE</name>
<protein>
    <submittedName>
        <fullName evidence="5">Iron-containing alcohol dehydrogenase family protein</fullName>
    </submittedName>
</protein>
<dbReference type="Gene3D" id="1.20.1090.10">
    <property type="entry name" value="Dehydroquinate synthase-like - alpha domain"/>
    <property type="match status" value="1"/>
</dbReference>
<evidence type="ECO:0000259" key="4">
    <source>
        <dbReference type="Pfam" id="PF00465"/>
    </source>
</evidence>
<sequence>MKETLIVRGAPQEYICEVGSWNQLETHLLNRNLKRVLVLTGTKSWEVAKHYFPKLTQVELIFEHYQNECCYDIRDYFIEVVETKQLDGIIAVGGGKVLDLGKLVASEMKIPCICLPTLASTCAAYTPVSIVYNDKHEMIDMLFFSQSISLTLIDPQVLLHSPKDYLVAGIGDTLAKWYESDPILSNMTDLSVEVEIARFAAKSCQKNLLDEGKQAILDLESQTLSPSFIKVIETNIMLAGMVGGFGDKYGRTSGAHSIHDALTHIPETAKQLHGNKVAYGILVQLGFEEKWEEVNQLLPFFTDLGLPISYQELGCTNQDMEKVARLASKDEFMSLLPFEVSEEMIMTSIKRLEAMSL</sequence>
<evidence type="ECO:0000313" key="6">
    <source>
        <dbReference type="Proteomes" id="UP000664857"/>
    </source>
</evidence>
<evidence type="ECO:0000313" key="5">
    <source>
        <dbReference type="EMBL" id="MBO0475899.1"/>
    </source>
</evidence>
<dbReference type="Gene3D" id="3.40.50.1970">
    <property type="match status" value="1"/>
</dbReference>
<dbReference type="EMBL" id="JAFLVX010000007">
    <property type="protein sequence ID" value="MBO0475899.1"/>
    <property type="molecule type" value="Genomic_DNA"/>
</dbReference>
<dbReference type="RefSeq" id="WP_206964715.1">
    <property type="nucleotide sequence ID" value="NZ_JAFLVX010000007.1"/>
</dbReference>
<dbReference type="PANTHER" id="PTHR43616:SF3">
    <property type="entry name" value="HYDROXYCARBOXYLATE DEHYDROGENASE A"/>
    <property type="match status" value="1"/>
</dbReference>
<dbReference type="Proteomes" id="UP000664857">
    <property type="component" value="Unassembled WGS sequence"/>
</dbReference>
<accession>A0ABS3HQ77</accession>
<feature type="domain" description="Alcohol dehydrogenase iron-type/glycerol dehydrogenase GldA" evidence="4">
    <location>
        <begin position="11"/>
        <end position="146"/>
    </location>
</feature>
<evidence type="ECO:0000256" key="3">
    <source>
        <dbReference type="ARBA" id="ARBA00023002"/>
    </source>
</evidence>
<dbReference type="PIRSF" id="PIRSF000112">
    <property type="entry name" value="Glycerol_dehydrogenase"/>
    <property type="match status" value="1"/>
</dbReference>
<dbReference type="PANTHER" id="PTHR43616">
    <property type="entry name" value="GLYCEROL DEHYDROGENASE"/>
    <property type="match status" value="1"/>
</dbReference>
<dbReference type="SUPFAM" id="SSF56796">
    <property type="entry name" value="Dehydroquinate synthase-like"/>
    <property type="match status" value="1"/>
</dbReference>
<keyword evidence="2" id="KW-0479">Metal-binding</keyword>
<proteinExistence type="inferred from homology"/>
<evidence type="ECO:0000256" key="1">
    <source>
        <dbReference type="ARBA" id="ARBA00007358"/>
    </source>
</evidence>
<dbReference type="InterPro" id="IPR001670">
    <property type="entry name" value="ADH_Fe/GldA"/>
</dbReference>
<dbReference type="InterPro" id="IPR018211">
    <property type="entry name" value="ADH_Fe_CS"/>
</dbReference>
<keyword evidence="6" id="KW-1185">Reference proteome</keyword>
<dbReference type="InterPro" id="IPR016205">
    <property type="entry name" value="Glycerol_DH"/>
</dbReference>
<comment type="caution">
    <text evidence="5">The sequence shown here is derived from an EMBL/GenBank/DDBJ whole genome shotgun (WGS) entry which is preliminary data.</text>
</comment>
<dbReference type="Pfam" id="PF00465">
    <property type="entry name" value="Fe-ADH"/>
    <property type="match status" value="1"/>
</dbReference>
<keyword evidence="3" id="KW-0560">Oxidoreductase</keyword>
<dbReference type="CDD" id="cd08172">
    <property type="entry name" value="GlyDH-like"/>
    <property type="match status" value="1"/>
</dbReference>
<gene>
    <name evidence="5" type="ORF">DOK76_02375</name>
</gene>
<comment type="similarity">
    <text evidence="1">Belongs to the iron-containing alcohol dehydrogenase family.</text>
</comment>
<dbReference type="PROSITE" id="PS00913">
    <property type="entry name" value="ADH_IRON_1"/>
    <property type="match status" value="1"/>
</dbReference>